<dbReference type="CDD" id="cd01650">
    <property type="entry name" value="RT_nLTR_like"/>
    <property type="match status" value="1"/>
</dbReference>
<gene>
    <name evidence="2" type="ORF">Dsin_022429</name>
</gene>
<dbReference type="Pfam" id="PF00078">
    <property type="entry name" value="RVT_1"/>
    <property type="match status" value="1"/>
</dbReference>
<organism evidence="2 3">
    <name type="scientific">Dipteronia sinensis</name>
    <dbReference type="NCBI Taxonomy" id="43782"/>
    <lineage>
        <taxon>Eukaryota</taxon>
        <taxon>Viridiplantae</taxon>
        <taxon>Streptophyta</taxon>
        <taxon>Embryophyta</taxon>
        <taxon>Tracheophyta</taxon>
        <taxon>Spermatophyta</taxon>
        <taxon>Magnoliopsida</taxon>
        <taxon>eudicotyledons</taxon>
        <taxon>Gunneridae</taxon>
        <taxon>Pentapetalae</taxon>
        <taxon>rosids</taxon>
        <taxon>malvids</taxon>
        <taxon>Sapindales</taxon>
        <taxon>Sapindaceae</taxon>
        <taxon>Hippocastanoideae</taxon>
        <taxon>Acereae</taxon>
        <taxon>Dipteronia</taxon>
    </lineage>
</organism>
<reference evidence="2" key="1">
    <citation type="journal article" date="2023" name="Plant J.">
        <title>Genome sequences and population genomics provide insights into the demographic history, inbreeding, and mutation load of two 'living fossil' tree species of Dipteronia.</title>
        <authorList>
            <person name="Feng Y."/>
            <person name="Comes H.P."/>
            <person name="Chen J."/>
            <person name="Zhu S."/>
            <person name="Lu R."/>
            <person name="Zhang X."/>
            <person name="Li P."/>
            <person name="Qiu J."/>
            <person name="Olsen K.M."/>
            <person name="Qiu Y."/>
        </authorList>
    </citation>
    <scope>NUCLEOTIDE SEQUENCE</scope>
    <source>
        <strain evidence="2">NBL</strain>
    </source>
</reference>
<dbReference type="InterPro" id="IPR043502">
    <property type="entry name" value="DNA/RNA_pol_sf"/>
</dbReference>
<proteinExistence type="predicted"/>
<dbReference type="EMBL" id="JANJYJ010000007">
    <property type="protein sequence ID" value="KAK3199014.1"/>
    <property type="molecule type" value="Genomic_DNA"/>
</dbReference>
<dbReference type="InterPro" id="IPR000477">
    <property type="entry name" value="RT_dom"/>
</dbReference>
<dbReference type="InterPro" id="IPR002156">
    <property type="entry name" value="RNaseH_domain"/>
</dbReference>
<dbReference type="PROSITE" id="PS50878">
    <property type="entry name" value="RT_POL"/>
    <property type="match status" value="1"/>
</dbReference>
<evidence type="ECO:0000313" key="3">
    <source>
        <dbReference type="Proteomes" id="UP001281410"/>
    </source>
</evidence>
<comment type="caution">
    <text evidence="2">The sequence shown here is derived from an EMBL/GenBank/DDBJ whole genome shotgun (WGS) entry which is preliminary data.</text>
</comment>
<dbReference type="Pfam" id="PF13456">
    <property type="entry name" value="RVT_3"/>
    <property type="match status" value="1"/>
</dbReference>
<dbReference type="AlphaFoldDB" id="A0AAE0E021"/>
<feature type="domain" description="Reverse transcriptase" evidence="1">
    <location>
        <begin position="34"/>
        <end position="303"/>
    </location>
</feature>
<dbReference type="GO" id="GO:0004523">
    <property type="term" value="F:RNA-DNA hybrid ribonuclease activity"/>
    <property type="evidence" value="ECO:0007669"/>
    <property type="project" value="InterPro"/>
</dbReference>
<keyword evidence="3" id="KW-1185">Reference proteome</keyword>
<dbReference type="GO" id="GO:0003676">
    <property type="term" value="F:nucleic acid binding"/>
    <property type="evidence" value="ECO:0007669"/>
    <property type="project" value="InterPro"/>
</dbReference>
<dbReference type="PANTHER" id="PTHR46890">
    <property type="entry name" value="NON-LTR RETROLELEMENT REVERSE TRANSCRIPTASE-LIKE PROTEIN-RELATED"/>
    <property type="match status" value="1"/>
</dbReference>
<dbReference type="SUPFAM" id="SSF56672">
    <property type="entry name" value="DNA/RNA polymerases"/>
    <property type="match status" value="1"/>
</dbReference>
<dbReference type="PANTHER" id="PTHR46890:SF48">
    <property type="entry name" value="RNA-DIRECTED DNA POLYMERASE"/>
    <property type="match status" value="1"/>
</dbReference>
<evidence type="ECO:0000313" key="2">
    <source>
        <dbReference type="EMBL" id="KAK3199014.1"/>
    </source>
</evidence>
<protein>
    <recommendedName>
        <fullName evidence="1">Reverse transcriptase domain-containing protein</fullName>
    </recommendedName>
</protein>
<name>A0AAE0E021_9ROSI</name>
<dbReference type="InterPro" id="IPR052343">
    <property type="entry name" value="Retrotransposon-Effector_Assoc"/>
</dbReference>
<dbReference type="Proteomes" id="UP001281410">
    <property type="component" value="Unassembled WGS sequence"/>
</dbReference>
<evidence type="ECO:0000259" key="1">
    <source>
        <dbReference type="PROSITE" id="PS50878"/>
    </source>
</evidence>
<accession>A0AAE0E021</accession>
<sequence length="670" mass="75664">MFPTKAPGIDGMSALFYQKYWDTVGDTMTQACLRCLNNGDPLDKVNQTLIALIPKVSNANKMVDFCPISLCNVTYKIVAKTLANKFRLVLNDVISESQSEFVPGRLISDNVAIGFECLHAIRTLKRKNGSMALKLDMSKAYDRVEWGFLSQMMLKLGFSSHWVNKIMNCVTSVSFSFLVNEEVCGLLKPSRGLRQGDPLSQYLFLICMEGLSSLIHRAIDCGDLTRFRCGRTGPIISHLCFTDDSILFARASRRNCGTISRILKEYALASGQVINYEKYAFCASRSVSISEASILARSVGVQLVKCHESTDTERKLHWCSWSKLCESKDNGGYGFRDLSLFNQAMLAKQCWRLIKYPNSLAARVIKDRWIPHPFSFKIQSPPVLSMDATVRQLMSPSGGWNIPLVQSSFVSKEADYILSIPIGLSHVHDSLQWHFDKKGNYSVKSGYKMGKMLQNRDSPSCSIDKMCTQCPVCSMRPETTIHALWGCNGVTQVRSDCYFLKGSGWRENTHFQDFFLFFVRILNSEELELLCVILWRVWFWRNQKIHSPSTVRTEDDVSWATGFIDDYRSANKSELLKVSPHDAMCVAEATGILKGLRFAMDSGLLPIVLESDAQWVVDLINYDDSNNADIVWDEVWELKIKKELVVIRLGLGMTSAFEDQQASAILPFEV</sequence>